<comment type="similarity">
    <text evidence="3">Belongs to the GRAS family.</text>
</comment>
<evidence type="ECO:0000256" key="1">
    <source>
        <dbReference type="ARBA" id="ARBA00023015"/>
    </source>
</evidence>
<feature type="non-terminal residue" evidence="4">
    <location>
        <position position="1"/>
    </location>
</feature>
<evidence type="ECO:0000256" key="2">
    <source>
        <dbReference type="ARBA" id="ARBA00023163"/>
    </source>
</evidence>
<dbReference type="PANTHER" id="PTHR31636">
    <property type="entry name" value="OSJNBA0084A10.13 PROTEIN-RELATED"/>
    <property type="match status" value="1"/>
</dbReference>
<dbReference type="EMBL" id="JAVXUO010003188">
    <property type="protein sequence ID" value="KAK2965702.1"/>
    <property type="molecule type" value="Genomic_DNA"/>
</dbReference>
<keyword evidence="2" id="KW-0804">Transcription</keyword>
<comment type="caution">
    <text evidence="3">Lacks conserved residue(s) required for the propagation of feature annotation.</text>
</comment>
<keyword evidence="5" id="KW-1185">Reference proteome</keyword>
<reference evidence="4" key="1">
    <citation type="submission" date="2022-12" db="EMBL/GenBank/DDBJ databases">
        <title>Draft genome assemblies for two species of Escallonia (Escalloniales).</title>
        <authorList>
            <person name="Chanderbali A."/>
            <person name="Dervinis C."/>
            <person name="Anghel I."/>
            <person name="Soltis D."/>
            <person name="Soltis P."/>
            <person name="Zapata F."/>
        </authorList>
    </citation>
    <scope>NUCLEOTIDE SEQUENCE</scope>
    <source>
        <strain evidence="4">UCBG92.1500</strain>
        <tissue evidence="4">Leaf</tissue>
    </source>
</reference>
<sequence length="111" mass="12622">DDTSHDFDILYGFQWPCLIQAISLRPSGPLKLRITGIDMPQPNGIPQLEDLKIDRDELIVVNSLYRLRNVPDKTVVMNSPRDDMLKLIRSINPDICSSREFLMGLIMPPSS</sequence>
<dbReference type="Pfam" id="PF03514">
    <property type="entry name" value="GRAS"/>
    <property type="match status" value="2"/>
</dbReference>
<proteinExistence type="inferred from homology"/>
<dbReference type="InterPro" id="IPR005202">
    <property type="entry name" value="TF_GRAS"/>
</dbReference>
<name>A0AA88U8E8_9ASTE</name>
<dbReference type="Proteomes" id="UP001187471">
    <property type="component" value="Unassembled WGS sequence"/>
</dbReference>
<comment type="caution">
    <text evidence="4">The sequence shown here is derived from an EMBL/GenBank/DDBJ whole genome shotgun (WGS) entry which is preliminary data.</text>
</comment>
<keyword evidence="1" id="KW-0805">Transcription regulation</keyword>
<protein>
    <submittedName>
        <fullName evidence="4">Uncharacterized protein</fullName>
    </submittedName>
</protein>
<accession>A0AA88U8E8</accession>
<dbReference type="AlphaFoldDB" id="A0AA88U8E8"/>
<evidence type="ECO:0000256" key="3">
    <source>
        <dbReference type="PROSITE-ProRule" id="PRU01191"/>
    </source>
</evidence>
<evidence type="ECO:0000313" key="4">
    <source>
        <dbReference type="EMBL" id="KAK2965702.1"/>
    </source>
</evidence>
<organism evidence="4 5">
    <name type="scientific">Escallonia rubra</name>
    <dbReference type="NCBI Taxonomy" id="112253"/>
    <lineage>
        <taxon>Eukaryota</taxon>
        <taxon>Viridiplantae</taxon>
        <taxon>Streptophyta</taxon>
        <taxon>Embryophyta</taxon>
        <taxon>Tracheophyta</taxon>
        <taxon>Spermatophyta</taxon>
        <taxon>Magnoliopsida</taxon>
        <taxon>eudicotyledons</taxon>
        <taxon>Gunneridae</taxon>
        <taxon>Pentapetalae</taxon>
        <taxon>asterids</taxon>
        <taxon>campanulids</taxon>
        <taxon>Escalloniales</taxon>
        <taxon>Escalloniaceae</taxon>
        <taxon>Escallonia</taxon>
    </lineage>
</organism>
<evidence type="ECO:0000313" key="5">
    <source>
        <dbReference type="Proteomes" id="UP001187471"/>
    </source>
</evidence>
<gene>
    <name evidence="4" type="ORF">RJ640_022229</name>
</gene>
<dbReference type="PROSITE" id="PS50985">
    <property type="entry name" value="GRAS"/>
    <property type="match status" value="1"/>
</dbReference>